<gene>
    <name evidence="2" type="ORF">PILCRDRAFT_830522</name>
</gene>
<keyword evidence="3" id="KW-1185">Reference proteome</keyword>
<dbReference type="InParanoid" id="A0A0C3EST0"/>
<dbReference type="AlphaFoldDB" id="A0A0C3EST0"/>
<protein>
    <submittedName>
        <fullName evidence="2">Uncharacterized protein</fullName>
    </submittedName>
</protein>
<dbReference type="Proteomes" id="UP000054166">
    <property type="component" value="Unassembled WGS sequence"/>
</dbReference>
<reference evidence="2 3" key="1">
    <citation type="submission" date="2014-04" db="EMBL/GenBank/DDBJ databases">
        <authorList>
            <consortium name="DOE Joint Genome Institute"/>
            <person name="Kuo A."/>
            <person name="Tarkka M."/>
            <person name="Buscot F."/>
            <person name="Kohler A."/>
            <person name="Nagy L.G."/>
            <person name="Floudas D."/>
            <person name="Copeland A."/>
            <person name="Barry K.W."/>
            <person name="Cichocki N."/>
            <person name="Veneault-Fourrey C."/>
            <person name="LaButti K."/>
            <person name="Lindquist E.A."/>
            <person name="Lipzen A."/>
            <person name="Lundell T."/>
            <person name="Morin E."/>
            <person name="Murat C."/>
            <person name="Sun H."/>
            <person name="Tunlid A."/>
            <person name="Henrissat B."/>
            <person name="Grigoriev I.V."/>
            <person name="Hibbett D.S."/>
            <person name="Martin F."/>
            <person name="Nordberg H.P."/>
            <person name="Cantor M.N."/>
            <person name="Hua S.X."/>
        </authorList>
    </citation>
    <scope>NUCLEOTIDE SEQUENCE [LARGE SCALE GENOMIC DNA]</scope>
    <source>
        <strain evidence="2 3">F 1598</strain>
    </source>
</reference>
<organism evidence="2 3">
    <name type="scientific">Piloderma croceum (strain F 1598)</name>
    <dbReference type="NCBI Taxonomy" id="765440"/>
    <lineage>
        <taxon>Eukaryota</taxon>
        <taxon>Fungi</taxon>
        <taxon>Dikarya</taxon>
        <taxon>Basidiomycota</taxon>
        <taxon>Agaricomycotina</taxon>
        <taxon>Agaricomycetes</taxon>
        <taxon>Agaricomycetidae</taxon>
        <taxon>Atheliales</taxon>
        <taxon>Atheliaceae</taxon>
        <taxon>Piloderma</taxon>
    </lineage>
</organism>
<evidence type="ECO:0000256" key="1">
    <source>
        <dbReference type="SAM" id="MobiDB-lite"/>
    </source>
</evidence>
<feature type="compositionally biased region" description="Polar residues" evidence="1">
    <location>
        <begin position="23"/>
        <end position="34"/>
    </location>
</feature>
<name>A0A0C3EST0_PILCF</name>
<feature type="region of interest" description="Disordered" evidence="1">
    <location>
        <begin position="1"/>
        <end position="64"/>
    </location>
</feature>
<evidence type="ECO:0000313" key="2">
    <source>
        <dbReference type="EMBL" id="KIM71144.1"/>
    </source>
</evidence>
<dbReference type="HOGENOM" id="CLU_2873936_0_0_1"/>
<accession>A0A0C3EST0</accession>
<evidence type="ECO:0000313" key="3">
    <source>
        <dbReference type="Proteomes" id="UP000054166"/>
    </source>
</evidence>
<sequence length="64" mass="6889">MPIYADRGHKVGDPGVKKKRQEASFQNSRSSSSIKEPPPILSHSPVTSQKEPSQKIPSIPAPGP</sequence>
<dbReference type="EMBL" id="KN833455">
    <property type="protein sequence ID" value="KIM71144.1"/>
    <property type="molecule type" value="Genomic_DNA"/>
</dbReference>
<feature type="compositionally biased region" description="Basic and acidic residues" evidence="1">
    <location>
        <begin position="1"/>
        <end position="16"/>
    </location>
</feature>
<proteinExistence type="predicted"/>
<feature type="non-terminal residue" evidence="2">
    <location>
        <position position="64"/>
    </location>
</feature>
<reference evidence="3" key="2">
    <citation type="submission" date="2015-01" db="EMBL/GenBank/DDBJ databases">
        <title>Evolutionary Origins and Diversification of the Mycorrhizal Mutualists.</title>
        <authorList>
            <consortium name="DOE Joint Genome Institute"/>
            <consortium name="Mycorrhizal Genomics Consortium"/>
            <person name="Kohler A."/>
            <person name="Kuo A."/>
            <person name="Nagy L.G."/>
            <person name="Floudas D."/>
            <person name="Copeland A."/>
            <person name="Barry K.W."/>
            <person name="Cichocki N."/>
            <person name="Veneault-Fourrey C."/>
            <person name="LaButti K."/>
            <person name="Lindquist E.A."/>
            <person name="Lipzen A."/>
            <person name="Lundell T."/>
            <person name="Morin E."/>
            <person name="Murat C."/>
            <person name="Riley R."/>
            <person name="Ohm R."/>
            <person name="Sun H."/>
            <person name="Tunlid A."/>
            <person name="Henrissat B."/>
            <person name="Grigoriev I.V."/>
            <person name="Hibbett D.S."/>
            <person name="Martin F."/>
        </authorList>
    </citation>
    <scope>NUCLEOTIDE SEQUENCE [LARGE SCALE GENOMIC DNA]</scope>
    <source>
        <strain evidence="3">F 1598</strain>
    </source>
</reference>